<dbReference type="EMBL" id="AZMM01014599">
    <property type="protein sequence ID" value="ETJ30898.1"/>
    <property type="molecule type" value="Genomic_DNA"/>
</dbReference>
<name>W1XKL1_9ZZZZ</name>
<comment type="caution">
    <text evidence="1">The sequence shown here is derived from an EMBL/GenBank/DDBJ whole genome shotgun (WGS) entry which is preliminary data.</text>
</comment>
<protein>
    <submittedName>
        <fullName evidence="1">Uncharacterized protein</fullName>
    </submittedName>
</protein>
<accession>W1XKL1</accession>
<evidence type="ECO:0000313" key="1">
    <source>
        <dbReference type="EMBL" id="ETJ30898.1"/>
    </source>
</evidence>
<gene>
    <name evidence="1" type="ORF">Q604_UNBC14599G0001</name>
</gene>
<proteinExistence type="predicted"/>
<sequence>EYITLQKNKLIKTIAYIKQNLKQVISIEIKQNEI</sequence>
<reference evidence="1" key="1">
    <citation type="submission" date="2013-12" db="EMBL/GenBank/DDBJ databases">
        <title>A Varibaculum cambriense genome reconstructed from a premature infant gut community with otherwise low bacterial novelty that shifts toward anaerobic metabolism during the third week of life.</title>
        <authorList>
            <person name="Brown C.T."/>
            <person name="Sharon I."/>
            <person name="Thomas B.C."/>
            <person name="Castelle C.J."/>
            <person name="Morowitz M.J."/>
            <person name="Banfield J.F."/>
        </authorList>
    </citation>
    <scope>NUCLEOTIDE SEQUENCE</scope>
</reference>
<organism evidence="1">
    <name type="scientific">human gut metagenome</name>
    <dbReference type="NCBI Taxonomy" id="408170"/>
    <lineage>
        <taxon>unclassified sequences</taxon>
        <taxon>metagenomes</taxon>
        <taxon>organismal metagenomes</taxon>
    </lineage>
</organism>
<feature type="non-terminal residue" evidence="1">
    <location>
        <position position="1"/>
    </location>
</feature>
<dbReference type="AlphaFoldDB" id="W1XKL1"/>